<dbReference type="Gene3D" id="3.30.530.20">
    <property type="match status" value="1"/>
</dbReference>
<dbReference type="AlphaFoldDB" id="A0A024U354"/>
<reference evidence="2" key="1">
    <citation type="submission" date="2013-12" db="EMBL/GenBank/DDBJ databases">
        <title>The Genome Sequence of Aphanomyces invadans NJM9701.</title>
        <authorList>
            <consortium name="The Broad Institute Genomics Platform"/>
            <person name="Russ C."/>
            <person name="Tyler B."/>
            <person name="van West P."/>
            <person name="Dieguez-Uribeondo J."/>
            <person name="Young S.K."/>
            <person name="Zeng Q."/>
            <person name="Gargeya S."/>
            <person name="Fitzgerald M."/>
            <person name="Abouelleil A."/>
            <person name="Alvarado L."/>
            <person name="Chapman S.B."/>
            <person name="Gainer-Dewar J."/>
            <person name="Goldberg J."/>
            <person name="Griggs A."/>
            <person name="Gujja S."/>
            <person name="Hansen M."/>
            <person name="Howarth C."/>
            <person name="Imamovic A."/>
            <person name="Ireland A."/>
            <person name="Larimer J."/>
            <person name="McCowan C."/>
            <person name="Murphy C."/>
            <person name="Pearson M."/>
            <person name="Poon T.W."/>
            <person name="Priest M."/>
            <person name="Roberts A."/>
            <person name="Saif S."/>
            <person name="Shea T."/>
            <person name="Sykes S."/>
            <person name="Wortman J."/>
            <person name="Nusbaum C."/>
            <person name="Birren B."/>
        </authorList>
    </citation>
    <scope>NUCLEOTIDE SEQUENCE [LARGE SCALE GENOMIC DNA]</scope>
    <source>
        <strain evidence="2">NJM9701</strain>
    </source>
</reference>
<dbReference type="EMBL" id="KI913965">
    <property type="protein sequence ID" value="ETW00317.1"/>
    <property type="molecule type" value="Genomic_DNA"/>
</dbReference>
<organism evidence="2">
    <name type="scientific">Aphanomyces invadans</name>
    <dbReference type="NCBI Taxonomy" id="157072"/>
    <lineage>
        <taxon>Eukaryota</taxon>
        <taxon>Sar</taxon>
        <taxon>Stramenopiles</taxon>
        <taxon>Oomycota</taxon>
        <taxon>Saprolegniomycetes</taxon>
        <taxon>Saprolegniales</taxon>
        <taxon>Verrucalvaceae</taxon>
        <taxon>Aphanomyces</taxon>
    </lineage>
</organism>
<dbReference type="CDD" id="cd00177">
    <property type="entry name" value="START"/>
    <property type="match status" value="1"/>
</dbReference>
<dbReference type="PANTHER" id="PTHR19308:SF14">
    <property type="entry name" value="START DOMAIN-CONTAINING PROTEIN"/>
    <property type="match status" value="1"/>
</dbReference>
<evidence type="ECO:0000313" key="2">
    <source>
        <dbReference type="EMBL" id="ETW00317.1"/>
    </source>
</evidence>
<dbReference type="GO" id="GO:0005737">
    <property type="term" value="C:cytoplasm"/>
    <property type="evidence" value="ECO:0007669"/>
    <property type="project" value="UniProtKB-ARBA"/>
</dbReference>
<evidence type="ECO:0000313" key="3">
    <source>
        <dbReference type="EMBL" id="RHY28531.1"/>
    </source>
</evidence>
<dbReference type="OrthoDB" id="333905at2759"/>
<dbReference type="PANTHER" id="PTHR19308">
    <property type="entry name" value="PHOSPHATIDYLCHOLINE TRANSFER PROTEIN"/>
    <property type="match status" value="1"/>
</dbReference>
<dbReference type="Pfam" id="PF01852">
    <property type="entry name" value="START"/>
    <property type="match status" value="1"/>
</dbReference>
<protein>
    <recommendedName>
        <fullName evidence="1">START domain-containing protein</fullName>
    </recommendedName>
</protein>
<accession>A0A024U354</accession>
<keyword evidence="4" id="KW-1185">Reference proteome</keyword>
<dbReference type="eggNOG" id="KOG2761">
    <property type="taxonomic scope" value="Eukaryota"/>
</dbReference>
<dbReference type="Proteomes" id="UP000285060">
    <property type="component" value="Unassembled WGS sequence"/>
</dbReference>
<reference evidence="3 4" key="2">
    <citation type="submission" date="2018-08" db="EMBL/GenBank/DDBJ databases">
        <title>Aphanomyces genome sequencing and annotation.</title>
        <authorList>
            <person name="Minardi D."/>
            <person name="Oidtmann B."/>
            <person name="Van Der Giezen M."/>
            <person name="Studholme D.J."/>
        </authorList>
    </citation>
    <scope>NUCLEOTIDE SEQUENCE [LARGE SCALE GENOMIC DNA]</scope>
    <source>
        <strain evidence="3 4">NJM0002</strain>
    </source>
</reference>
<dbReference type="GO" id="GO:0008289">
    <property type="term" value="F:lipid binding"/>
    <property type="evidence" value="ECO:0007669"/>
    <property type="project" value="InterPro"/>
</dbReference>
<sequence>MATASRPDADYAAFGRESARMLMNRVSEKDTSVAWSHVKEYDGINISRGVVDDNDWNVIKAVGIVRCPARILADRLTDPKEMKTFDENTDVCNVLVDVDDRTKVLHVKAKAVFPTTARDFVVVTAKEESIESKNLTIVIASRSVKHDAAPLDPSYVRATTYLSGYVIRSTSTSACEVTMLVHMNLGGSLPSFVINMLAVDAPLHLIGKLRELYADPDSD</sequence>
<dbReference type="PROSITE" id="PS50848">
    <property type="entry name" value="START"/>
    <property type="match status" value="1"/>
</dbReference>
<dbReference type="RefSeq" id="XP_008871342.1">
    <property type="nucleotide sequence ID" value="XM_008873120.1"/>
</dbReference>
<feature type="domain" description="START" evidence="1">
    <location>
        <begin position="35"/>
        <end position="195"/>
    </location>
</feature>
<evidence type="ECO:0000313" key="4">
    <source>
        <dbReference type="Proteomes" id="UP000285060"/>
    </source>
</evidence>
<dbReference type="InterPro" id="IPR023393">
    <property type="entry name" value="START-like_dom_sf"/>
</dbReference>
<evidence type="ECO:0000259" key="1">
    <source>
        <dbReference type="PROSITE" id="PS50848"/>
    </source>
</evidence>
<dbReference type="GeneID" id="20084738"/>
<dbReference type="SMART" id="SM00234">
    <property type="entry name" value="START"/>
    <property type="match status" value="1"/>
</dbReference>
<name>A0A024U354_9STRA</name>
<dbReference type="InterPro" id="IPR051213">
    <property type="entry name" value="START_lipid_transfer"/>
</dbReference>
<dbReference type="VEuPathDB" id="FungiDB:H310_07688"/>
<dbReference type="SUPFAM" id="SSF55961">
    <property type="entry name" value="Bet v1-like"/>
    <property type="match status" value="1"/>
</dbReference>
<proteinExistence type="predicted"/>
<gene>
    <name evidence="3" type="ORF">DYB32_005900</name>
    <name evidence="2" type="ORF">H310_07688</name>
</gene>
<dbReference type="InterPro" id="IPR002913">
    <property type="entry name" value="START_lipid-bd_dom"/>
</dbReference>
<dbReference type="EMBL" id="QUSY01000567">
    <property type="protein sequence ID" value="RHY28531.1"/>
    <property type="molecule type" value="Genomic_DNA"/>
</dbReference>